<feature type="repeat" description="WD" evidence="6">
    <location>
        <begin position="318"/>
        <end position="360"/>
    </location>
</feature>
<dbReference type="SUPFAM" id="SSF50978">
    <property type="entry name" value="WD40 repeat-like"/>
    <property type="match status" value="1"/>
</dbReference>
<organism evidence="8">
    <name type="scientific">Albugo laibachii Nc14</name>
    <dbReference type="NCBI Taxonomy" id="890382"/>
    <lineage>
        <taxon>Eukaryota</taxon>
        <taxon>Sar</taxon>
        <taxon>Stramenopiles</taxon>
        <taxon>Oomycota</taxon>
        <taxon>Peronosporomycetes</taxon>
        <taxon>Albuginales</taxon>
        <taxon>Albuginaceae</taxon>
        <taxon>Albugo</taxon>
    </lineage>
</organism>
<dbReference type="EMBL" id="FR824255">
    <property type="protein sequence ID" value="CCA23864.1"/>
    <property type="molecule type" value="Genomic_DNA"/>
</dbReference>
<dbReference type="PROSITE" id="PS50294">
    <property type="entry name" value="WD_REPEATS_REGION"/>
    <property type="match status" value="1"/>
</dbReference>
<reference evidence="8" key="2">
    <citation type="submission" date="2011-02" db="EMBL/GenBank/DDBJ databases">
        <authorList>
            <person name="MacLean D."/>
        </authorList>
    </citation>
    <scope>NUCLEOTIDE SEQUENCE</scope>
</reference>
<name>F0WRA2_9STRA</name>
<dbReference type="PROSITE" id="PS50082">
    <property type="entry name" value="WD_REPEATS_2"/>
    <property type="match status" value="1"/>
</dbReference>
<sequence>MQSSKRAKVATIPALHNGEKTQQDSPNDYELRRKENIQRNLEFLRSMGVSIAKTAARTAAANIHNVLNNRSLAPRQKKKISEKKSSPTRYSMRLRGESPMSSALKDAMQSADSSNHSKEKIERLEPNFAAEALNLNGNANSRLLKKLSGWDGTTTTRDEYEHSINAASHKIVNYQLDPESIVKVTDDRIYSLVFHPREDKLLVASGSTSGQLALWTPNMTDDKDVDPVATYRPHTLPVSRLLFDPESSTSLLSSSFDGSFRRFDLRAAMFHQIVALPDDEGISDFIYDSSRKRYILSSHEGKIWLLDERERPENASSFASHDKKVNTVHQHPVSTDCIMTASLDRTVHIWDLRKLSRSKRISTKHLEPIISFPHERSVNCAYFSPSGAHCVTVCQNNFNYVYETSSTKLKKVDDTSPEPLLAIPHNNQTGRWITKLHPSWNPKYTTPKEEQYIIGCMLQPRRLQIFSPLQKAPVQELTSEHFRSIHSINVFHPSFNVIASGNSSGRLCLWST</sequence>
<dbReference type="GO" id="GO:0003677">
    <property type="term" value="F:DNA binding"/>
    <property type="evidence" value="ECO:0007669"/>
    <property type="project" value="UniProtKB-KW"/>
</dbReference>
<feature type="region of interest" description="Disordered" evidence="7">
    <location>
        <begin position="70"/>
        <end position="113"/>
    </location>
</feature>
<evidence type="ECO:0000313" key="8">
    <source>
        <dbReference type="EMBL" id="CCA23864.1"/>
    </source>
</evidence>
<dbReference type="GO" id="GO:0005634">
    <property type="term" value="C:nucleus"/>
    <property type="evidence" value="ECO:0007669"/>
    <property type="project" value="TreeGrafter"/>
</dbReference>
<evidence type="ECO:0000256" key="7">
    <source>
        <dbReference type="SAM" id="MobiDB-lite"/>
    </source>
</evidence>
<keyword evidence="2 6" id="KW-0853">WD repeat</keyword>
<dbReference type="SMART" id="SM00320">
    <property type="entry name" value="WD40"/>
    <property type="match status" value="5"/>
</dbReference>
<proteinExistence type="inferred from homology"/>
<comment type="similarity">
    <text evidence="1">Belongs to the WD repeat DDB2/WDR76 family.</text>
</comment>
<evidence type="ECO:0000313" key="9">
    <source>
        <dbReference type="EMBL" id="CCA24049.1"/>
    </source>
</evidence>
<dbReference type="PANTHER" id="PTHR14773:SF0">
    <property type="entry name" value="WD REPEAT-CONTAINING PROTEIN 76"/>
    <property type="match status" value="1"/>
</dbReference>
<keyword evidence="5" id="KW-0238">DNA-binding</keyword>
<dbReference type="GO" id="GO:0006974">
    <property type="term" value="P:DNA damage response"/>
    <property type="evidence" value="ECO:0007669"/>
    <property type="project" value="UniProtKB-KW"/>
</dbReference>
<evidence type="ECO:0000256" key="3">
    <source>
        <dbReference type="ARBA" id="ARBA00022737"/>
    </source>
</evidence>
<dbReference type="InterPro" id="IPR019775">
    <property type="entry name" value="WD40_repeat_CS"/>
</dbReference>
<dbReference type="PANTHER" id="PTHR14773">
    <property type="entry name" value="WD REPEAT-CONTAINING PROTEIN 76"/>
    <property type="match status" value="1"/>
</dbReference>
<keyword evidence="4" id="KW-0227">DNA damage</keyword>
<dbReference type="Pfam" id="PF00400">
    <property type="entry name" value="WD40"/>
    <property type="match status" value="3"/>
</dbReference>
<dbReference type="HOGENOM" id="CLU_017019_0_1_1"/>
<gene>
    <name evidence="8" type="primary">AlNc14C210G8909</name>
    <name evidence="9" type="synonym">AlNc14C219G9078</name>
    <name evidence="8" type="ORF">ALNC14_100080</name>
    <name evidence="9" type="ORF">ALNC14_101930</name>
</gene>
<evidence type="ECO:0000256" key="2">
    <source>
        <dbReference type="ARBA" id="ARBA00022574"/>
    </source>
</evidence>
<evidence type="ECO:0000256" key="4">
    <source>
        <dbReference type="ARBA" id="ARBA00022763"/>
    </source>
</evidence>
<dbReference type="GO" id="GO:2000001">
    <property type="term" value="P:regulation of DNA damage checkpoint"/>
    <property type="evidence" value="ECO:0007669"/>
    <property type="project" value="TreeGrafter"/>
</dbReference>
<accession>F0WRA2</accession>
<keyword evidence="3" id="KW-0677">Repeat</keyword>
<dbReference type="InterPro" id="IPR015943">
    <property type="entry name" value="WD40/YVTN_repeat-like_dom_sf"/>
</dbReference>
<evidence type="ECO:0000256" key="6">
    <source>
        <dbReference type="PROSITE-ProRule" id="PRU00221"/>
    </source>
</evidence>
<dbReference type="EMBL" id="FR824264">
    <property type="protein sequence ID" value="CCA24049.1"/>
    <property type="molecule type" value="Genomic_DNA"/>
</dbReference>
<evidence type="ECO:0000256" key="5">
    <source>
        <dbReference type="ARBA" id="ARBA00023125"/>
    </source>
</evidence>
<dbReference type="InterPro" id="IPR001680">
    <property type="entry name" value="WD40_rpt"/>
</dbReference>
<dbReference type="Gene3D" id="2.130.10.10">
    <property type="entry name" value="YVTN repeat-like/Quinoprotein amine dehydrogenase"/>
    <property type="match status" value="1"/>
</dbReference>
<dbReference type="PROSITE" id="PS00678">
    <property type="entry name" value="WD_REPEATS_1"/>
    <property type="match status" value="1"/>
</dbReference>
<feature type="region of interest" description="Disordered" evidence="7">
    <location>
        <begin position="1"/>
        <end position="27"/>
    </location>
</feature>
<dbReference type="InterPro" id="IPR036322">
    <property type="entry name" value="WD40_repeat_dom_sf"/>
</dbReference>
<dbReference type="InterPro" id="IPR050853">
    <property type="entry name" value="WD_repeat_DNA-damage-binding"/>
</dbReference>
<evidence type="ECO:0000256" key="1">
    <source>
        <dbReference type="ARBA" id="ARBA00005434"/>
    </source>
</evidence>
<protein>
    <submittedName>
        <fullName evidence="8">Uncharacterized protein AlNc14C210G8909</fullName>
    </submittedName>
    <submittedName>
        <fullName evidence="9">Uncharacterized protein AlNc14C219G9078</fullName>
    </submittedName>
</protein>
<dbReference type="AlphaFoldDB" id="F0WRA2"/>
<reference evidence="8" key="1">
    <citation type="journal article" date="2011" name="PLoS Biol.">
        <title>Gene gain and loss during evolution of obligate parasitism in the white rust pathogen of Arabidopsis thaliana.</title>
        <authorList>
            <person name="Kemen E."/>
            <person name="Gardiner A."/>
            <person name="Schultz-Larsen T."/>
            <person name="Kemen A.C."/>
            <person name="Balmuth A.L."/>
            <person name="Robert-Seilaniantz A."/>
            <person name="Bailey K."/>
            <person name="Holub E."/>
            <person name="Studholme D.J."/>
            <person name="Maclean D."/>
            <person name="Jones J.D."/>
        </authorList>
    </citation>
    <scope>NUCLEOTIDE SEQUENCE</scope>
</reference>